<evidence type="ECO:0000256" key="4">
    <source>
        <dbReference type="ARBA" id="ARBA00022825"/>
    </source>
</evidence>
<dbReference type="GO" id="GO:0006508">
    <property type="term" value="P:proteolysis"/>
    <property type="evidence" value="ECO:0007669"/>
    <property type="project" value="UniProtKB-KW"/>
</dbReference>
<feature type="domain" description="DUF4214" evidence="7">
    <location>
        <begin position="158"/>
        <end position="216"/>
    </location>
</feature>
<evidence type="ECO:0000313" key="8">
    <source>
        <dbReference type="EMBL" id="NBC41683.1"/>
    </source>
</evidence>
<dbReference type="InterPro" id="IPR036852">
    <property type="entry name" value="Peptidase_S8/S53_dom_sf"/>
</dbReference>
<reference evidence="8 9" key="1">
    <citation type="submission" date="2020-01" db="EMBL/GenBank/DDBJ databases">
        <title>The draft genome sequence of Corallococcus exiguus DSM 14696.</title>
        <authorList>
            <person name="Zhang X."/>
            <person name="Zhu H."/>
        </authorList>
    </citation>
    <scope>NUCLEOTIDE SEQUENCE [LARGE SCALE GENOMIC DNA]</scope>
    <source>
        <strain evidence="8 9">DSM 14696</strain>
    </source>
</reference>
<dbReference type="InterPro" id="IPR050131">
    <property type="entry name" value="Peptidase_S8_subtilisin-like"/>
</dbReference>
<evidence type="ECO:0000256" key="1">
    <source>
        <dbReference type="ARBA" id="ARBA00011073"/>
    </source>
</evidence>
<comment type="similarity">
    <text evidence="1 5">Belongs to the peptidase S8 family.</text>
</comment>
<evidence type="ECO:0000256" key="2">
    <source>
        <dbReference type="ARBA" id="ARBA00022670"/>
    </source>
</evidence>
<evidence type="ECO:0000313" key="9">
    <source>
        <dbReference type="Proteomes" id="UP000537825"/>
    </source>
</evidence>
<keyword evidence="3" id="KW-0378">Hydrolase</keyword>
<gene>
    <name evidence="8" type="ORF">GTZ93_17905</name>
</gene>
<proteinExistence type="inferred from homology"/>
<comment type="caution">
    <text evidence="8">The sequence shown here is derived from an EMBL/GenBank/DDBJ whole genome shotgun (WGS) entry which is preliminary data.</text>
</comment>
<dbReference type="InterPro" id="IPR000209">
    <property type="entry name" value="Peptidase_S8/S53_dom"/>
</dbReference>
<dbReference type="Gene3D" id="3.40.50.200">
    <property type="entry name" value="Peptidase S8/S53 domain"/>
    <property type="match status" value="1"/>
</dbReference>
<dbReference type="PROSITE" id="PS51892">
    <property type="entry name" value="SUBTILASE"/>
    <property type="match status" value="1"/>
</dbReference>
<dbReference type="PANTHER" id="PTHR43806:SF11">
    <property type="entry name" value="CEREVISIN-RELATED"/>
    <property type="match status" value="1"/>
</dbReference>
<comment type="caution">
    <text evidence="5">Lacks conserved residue(s) required for the propagation of feature annotation.</text>
</comment>
<dbReference type="PANTHER" id="PTHR43806">
    <property type="entry name" value="PEPTIDASE S8"/>
    <property type="match status" value="1"/>
</dbReference>
<evidence type="ECO:0000256" key="3">
    <source>
        <dbReference type="ARBA" id="ARBA00022801"/>
    </source>
</evidence>
<dbReference type="GO" id="GO:0004252">
    <property type="term" value="F:serine-type endopeptidase activity"/>
    <property type="evidence" value="ECO:0007669"/>
    <property type="project" value="InterPro"/>
</dbReference>
<dbReference type="Proteomes" id="UP000537825">
    <property type="component" value="Unassembled WGS sequence"/>
</dbReference>
<feature type="domain" description="Peptidase S8/S53" evidence="6">
    <location>
        <begin position="50"/>
        <end position="123"/>
    </location>
</feature>
<dbReference type="InterPro" id="IPR038255">
    <property type="entry name" value="PBS_linker_sf"/>
</dbReference>
<dbReference type="EMBL" id="JAAAPK010000004">
    <property type="protein sequence ID" value="NBC41683.1"/>
    <property type="molecule type" value="Genomic_DNA"/>
</dbReference>
<accession>A0A7X5BTY9</accession>
<evidence type="ECO:0000259" key="6">
    <source>
        <dbReference type="Pfam" id="PF00082"/>
    </source>
</evidence>
<dbReference type="Pfam" id="PF00082">
    <property type="entry name" value="Peptidase_S8"/>
    <property type="match status" value="1"/>
</dbReference>
<organism evidence="8 9">
    <name type="scientific">Corallococcus exiguus</name>
    <dbReference type="NCBI Taxonomy" id="83462"/>
    <lineage>
        <taxon>Bacteria</taxon>
        <taxon>Pseudomonadati</taxon>
        <taxon>Myxococcota</taxon>
        <taxon>Myxococcia</taxon>
        <taxon>Myxococcales</taxon>
        <taxon>Cystobacterineae</taxon>
        <taxon>Myxococcaceae</taxon>
        <taxon>Corallococcus</taxon>
    </lineage>
</organism>
<evidence type="ECO:0000256" key="5">
    <source>
        <dbReference type="PROSITE-ProRule" id="PRU01240"/>
    </source>
</evidence>
<keyword evidence="2" id="KW-0645">Protease</keyword>
<dbReference type="InterPro" id="IPR025282">
    <property type="entry name" value="DUF4214"/>
</dbReference>
<name>A0A7X5BTY9_9BACT</name>
<dbReference type="AlphaFoldDB" id="A0A7X5BTY9"/>
<keyword evidence="4" id="KW-0720">Serine protease</keyword>
<protein>
    <submittedName>
        <fullName evidence="8">S8 family serine peptidase</fullName>
    </submittedName>
</protein>
<dbReference type="PROSITE" id="PS00138">
    <property type="entry name" value="SUBTILASE_SER"/>
    <property type="match status" value="1"/>
</dbReference>
<dbReference type="InterPro" id="IPR023828">
    <property type="entry name" value="Peptidase_S8_Ser-AS"/>
</dbReference>
<dbReference type="Gene3D" id="1.10.3130.20">
    <property type="entry name" value="Phycobilisome linker domain"/>
    <property type="match status" value="1"/>
</dbReference>
<dbReference type="Pfam" id="PF13946">
    <property type="entry name" value="DUF4214"/>
    <property type="match status" value="1"/>
</dbReference>
<dbReference type="SUPFAM" id="SSF52743">
    <property type="entry name" value="Subtilisin-like"/>
    <property type="match status" value="1"/>
</dbReference>
<evidence type="ECO:0000259" key="7">
    <source>
        <dbReference type="Pfam" id="PF13946"/>
    </source>
</evidence>
<sequence length="281" mass="30696">MEPGDRTRGRCRHGIPGHRVARWGLRHRPGGHAHRDRAGPRVRQHLPPWFSNHGPTVALAAPGENVLSTYNSGTTVPGSDTYDYSSGTSMAAPHVAGVAALMLSANPSLRVDAVTSLLRSTARPFPANCMGCGVGIVDATAAVNAAISYGAANPLAQSSFFVQQLYYDVLKRKPDTSGWNYHLGLLNACNGDPTCVASTRATIALDMLRSPESQSMYPELNPSSPNYDDAFLNHVYWKFLQRTRDPDGVLFWYRYLLDTGDYRGVVNGLITSSEYRQRFGP</sequence>
<keyword evidence="9" id="KW-1185">Reference proteome</keyword>